<protein>
    <submittedName>
        <fullName evidence="1">Uncharacterized protein</fullName>
    </submittedName>
</protein>
<sequence>MSPDDFRLQYFAEPHQTVFPSSHGKLTLAQVTDYFASIQKVSEIVGVTVAEFLPWDIIKLKQTLNALNLFNNDKQ</sequence>
<gene>
    <name evidence="1" type="ORF">FC92_GL000473</name>
</gene>
<dbReference type="Proteomes" id="UP000051448">
    <property type="component" value="Unassembled WGS sequence"/>
</dbReference>
<dbReference type="OrthoDB" id="9789727at2"/>
<comment type="caution">
    <text evidence="1">The sequence shown here is derived from an EMBL/GenBank/DDBJ whole genome shotgun (WGS) entry which is preliminary data.</text>
</comment>
<dbReference type="STRING" id="1423759.FC92_GL000473"/>
<organism evidence="1 2">
    <name type="scientific">Liquorilactobacillus hordei DSM 19519</name>
    <dbReference type="NCBI Taxonomy" id="1423759"/>
    <lineage>
        <taxon>Bacteria</taxon>
        <taxon>Bacillati</taxon>
        <taxon>Bacillota</taxon>
        <taxon>Bacilli</taxon>
        <taxon>Lactobacillales</taxon>
        <taxon>Lactobacillaceae</taxon>
        <taxon>Liquorilactobacillus</taxon>
    </lineage>
</organism>
<accession>A0A0R1MF19</accession>
<dbReference type="AlphaFoldDB" id="A0A0R1MF19"/>
<dbReference type="GeneID" id="98311081"/>
<name>A0A0R1MF19_9LACO</name>
<evidence type="ECO:0000313" key="1">
    <source>
        <dbReference type="EMBL" id="KRL06686.1"/>
    </source>
</evidence>
<dbReference type="EMBL" id="AZDX01000016">
    <property type="protein sequence ID" value="KRL06686.1"/>
    <property type="molecule type" value="Genomic_DNA"/>
</dbReference>
<dbReference type="PATRIC" id="fig|1423759.3.peg.511"/>
<proteinExistence type="predicted"/>
<reference evidence="1 2" key="1">
    <citation type="journal article" date="2015" name="Genome Announc.">
        <title>Expanding the biotechnology potential of lactobacilli through comparative genomics of 213 strains and associated genera.</title>
        <authorList>
            <person name="Sun Z."/>
            <person name="Harris H.M."/>
            <person name="McCann A."/>
            <person name="Guo C."/>
            <person name="Argimon S."/>
            <person name="Zhang W."/>
            <person name="Yang X."/>
            <person name="Jeffery I.B."/>
            <person name="Cooney J.C."/>
            <person name="Kagawa T.F."/>
            <person name="Liu W."/>
            <person name="Song Y."/>
            <person name="Salvetti E."/>
            <person name="Wrobel A."/>
            <person name="Rasinkangas P."/>
            <person name="Parkhill J."/>
            <person name="Rea M.C."/>
            <person name="O'Sullivan O."/>
            <person name="Ritari J."/>
            <person name="Douillard F.P."/>
            <person name="Paul Ross R."/>
            <person name="Yang R."/>
            <person name="Briner A.E."/>
            <person name="Felis G.E."/>
            <person name="de Vos W.M."/>
            <person name="Barrangou R."/>
            <person name="Klaenhammer T.R."/>
            <person name="Caufield P.W."/>
            <person name="Cui Y."/>
            <person name="Zhang H."/>
            <person name="O'Toole P.W."/>
        </authorList>
    </citation>
    <scope>NUCLEOTIDE SEQUENCE [LARGE SCALE GENOMIC DNA]</scope>
    <source>
        <strain evidence="1 2">DSM 19519</strain>
    </source>
</reference>
<evidence type="ECO:0000313" key="2">
    <source>
        <dbReference type="Proteomes" id="UP000051448"/>
    </source>
</evidence>
<keyword evidence="2" id="KW-1185">Reference proteome</keyword>
<dbReference type="RefSeq" id="WP_057869595.1">
    <property type="nucleotide sequence ID" value="NZ_AZDX01000016.1"/>
</dbReference>